<evidence type="ECO:0000256" key="3">
    <source>
        <dbReference type="ARBA" id="ARBA00004496"/>
    </source>
</evidence>
<feature type="compositionally biased region" description="Polar residues" evidence="11">
    <location>
        <begin position="442"/>
        <end position="460"/>
    </location>
</feature>
<dbReference type="Gene3D" id="1.20.120.1150">
    <property type="match status" value="1"/>
</dbReference>
<keyword evidence="7 10" id="KW-0413">Isomerase</keyword>
<evidence type="ECO:0000256" key="6">
    <source>
        <dbReference type="ARBA" id="ARBA00023110"/>
    </source>
</evidence>
<comment type="similarity">
    <text evidence="4 10">Belongs to the PTPA-type PPIase family.</text>
</comment>
<evidence type="ECO:0000313" key="12">
    <source>
        <dbReference type="EMBL" id="THZ12184.1"/>
    </source>
</evidence>
<feature type="region of interest" description="Disordered" evidence="11">
    <location>
        <begin position="1"/>
        <end position="23"/>
    </location>
</feature>
<dbReference type="GO" id="GO:0008160">
    <property type="term" value="F:protein tyrosine phosphatase activator activity"/>
    <property type="evidence" value="ECO:0007669"/>
    <property type="project" value="TreeGrafter"/>
</dbReference>
<evidence type="ECO:0000256" key="7">
    <source>
        <dbReference type="ARBA" id="ARBA00023235"/>
    </source>
</evidence>
<evidence type="ECO:0000313" key="13">
    <source>
        <dbReference type="EMBL" id="THZ50693.1"/>
    </source>
</evidence>
<dbReference type="Proteomes" id="UP000310121">
    <property type="component" value="Unassembled WGS sequence"/>
</dbReference>
<dbReference type="InterPro" id="IPR004327">
    <property type="entry name" value="Phstyr_phstse_ac"/>
</dbReference>
<dbReference type="EMBL" id="QZBN01000132">
    <property type="protein sequence ID" value="THZ50693.1"/>
    <property type="molecule type" value="Genomic_DNA"/>
</dbReference>
<proteinExistence type="inferred from homology"/>
<dbReference type="SUPFAM" id="SSF140984">
    <property type="entry name" value="PTPA-like"/>
    <property type="match status" value="1"/>
</dbReference>
<dbReference type="InterPro" id="IPR037218">
    <property type="entry name" value="PTPA_sf"/>
</dbReference>
<dbReference type="CDD" id="cd04087">
    <property type="entry name" value="PTPA"/>
    <property type="match status" value="1"/>
</dbReference>
<evidence type="ECO:0000256" key="4">
    <source>
        <dbReference type="ARBA" id="ARBA00011019"/>
    </source>
</evidence>
<reference evidence="14 15" key="1">
    <citation type="submission" date="2018-10" db="EMBL/GenBank/DDBJ databases">
        <title>Fifty Aureobasidium pullulans genomes reveal a recombining polyextremotolerant generalist.</title>
        <authorList>
            <person name="Gostincar C."/>
            <person name="Turk M."/>
            <person name="Zajc J."/>
            <person name="Gunde-Cimerman N."/>
        </authorList>
    </citation>
    <scope>NUCLEOTIDE SEQUENCE [LARGE SCALE GENOMIC DNA]</scope>
    <source>
        <strain evidence="13 15">EXF-3844</strain>
        <strain evidence="12 14">EXF-3863</strain>
    </source>
</reference>
<evidence type="ECO:0000256" key="11">
    <source>
        <dbReference type="SAM" id="MobiDB-lite"/>
    </source>
</evidence>
<sequence>MQEVEQSLDQQPSNTQNTQNTSIWEARLTKSKTIEKSSNLLAVMTDDLRNGSAIPLLQLIPPSSQLHFETPSKRINDGDDLSFFLRSSAYADMMTWLLQLNRSMIPQRRPHDPSVVDTWPLKSADIIISPHVARLNKLIRSLDGLMDEAPPESGPRRFGNAAFRKWHRAVQEATPSLLRDALSDKVWGRAQGDADLISLNHEIAAYLLGSFGSPERLDYGTGHELSFLAFLACIWKLGGFSNADPGHEERGIVTAIIQPYLELVRKLILTYTLEPAGSHGVWGLDDHSFIPYVLGSAQYCAPIDHDSIKVPNEGSLLASPSPTRTAKNDSAEMYRDSNMYFSAIAFIFDVKKGPFWEHSPTLYDISGIKDGWAKINKVGSCAHTDVSVVWLTDQQGMIKMYNAEVLSKFPVVQHFPFGSLFRWEQDASAPVPAASPHMGSQPRPSKSPSSNNTTFPQPSTRAPWSATVAPPSATPVTAAPWAATGSSSAANFARARAPPGPNR</sequence>
<feature type="region of interest" description="Disordered" evidence="11">
    <location>
        <begin position="431"/>
        <end position="503"/>
    </location>
</feature>
<keyword evidence="5 10" id="KW-0963">Cytoplasm</keyword>
<dbReference type="Pfam" id="PF03095">
    <property type="entry name" value="PTPA"/>
    <property type="match status" value="1"/>
</dbReference>
<comment type="function">
    <text evidence="9">PPIases accelerate the folding of proteins. It catalyzes the cis-trans isomerization of proline imidic peptide bonds in oligopeptides. Acts as a regulatory subunit for PP2A-like phosphatases modulating their activity or substrate specificity, probably by inducing a conformational change in the catalytic subunit, a direct target of the PPIase. Can reactivate inactive phosphatase PP2A-phosphatase methylesterase complexes (PP2Ai) in presence of ATP and Mg(2+) by dissociating the inactive form from the complex.</text>
</comment>
<evidence type="ECO:0000256" key="9">
    <source>
        <dbReference type="ARBA" id="ARBA00025287"/>
    </source>
</evidence>
<dbReference type="GO" id="GO:0007052">
    <property type="term" value="P:mitotic spindle organization"/>
    <property type="evidence" value="ECO:0007669"/>
    <property type="project" value="TreeGrafter"/>
</dbReference>
<evidence type="ECO:0000256" key="5">
    <source>
        <dbReference type="ARBA" id="ARBA00022490"/>
    </source>
</evidence>
<feature type="compositionally biased region" description="Low complexity" evidence="11">
    <location>
        <begin position="10"/>
        <end position="22"/>
    </location>
</feature>
<feature type="compositionally biased region" description="Low complexity" evidence="11">
    <location>
        <begin position="462"/>
        <end position="497"/>
    </location>
</feature>
<comment type="caution">
    <text evidence="13">The sequence shown here is derived from an EMBL/GenBank/DDBJ whole genome shotgun (WGS) entry which is preliminary data.</text>
</comment>
<evidence type="ECO:0000313" key="15">
    <source>
        <dbReference type="Proteomes" id="UP000310121"/>
    </source>
</evidence>
<organism evidence="13 15">
    <name type="scientific">Aureobasidium pullulans</name>
    <name type="common">Black yeast</name>
    <name type="synonym">Pullularia pullulans</name>
    <dbReference type="NCBI Taxonomy" id="5580"/>
    <lineage>
        <taxon>Eukaryota</taxon>
        <taxon>Fungi</taxon>
        <taxon>Dikarya</taxon>
        <taxon>Ascomycota</taxon>
        <taxon>Pezizomycotina</taxon>
        <taxon>Dothideomycetes</taxon>
        <taxon>Dothideomycetidae</taxon>
        <taxon>Dothideales</taxon>
        <taxon>Saccotheciaceae</taxon>
        <taxon>Aureobasidium</taxon>
    </lineage>
</organism>
<keyword evidence="6 10" id="KW-0697">Rotamase</keyword>
<dbReference type="InterPro" id="IPR043170">
    <property type="entry name" value="PTPA_C_lid"/>
</dbReference>
<dbReference type="Proteomes" id="UP000308005">
    <property type="component" value="Unassembled WGS sequence"/>
</dbReference>
<comment type="catalytic activity">
    <reaction evidence="1 10">
        <text>[protein]-peptidylproline (omega=180) = [protein]-peptidylproline (omega=0)</text>
        <dbReference type="Rhea" id="RHEA:16237"/>
        <dbReference type="Rhea" id="RHEA-COMP:10747"/>
        <dbReference type="Rhea" id="RHEA-COMP:10748"/>
        <dbReference type="ChEBI" id="CHEBI:83833"/>
        <dbReference type="ChEBI" id="CHEBI:83834"/>
        <dbReference type="EC" id="5.2.1.8"/>
    </reaction>
</comment>
<dbReference type="GO" id="GO:0005737">
    <property type="term" value="C:cytoplasm"/>
    <property type="evidence" value="ECO:0007669"/>
    <property type="project" value="UniProtKB-SubCell"/>
</dbReference>
<dbReference type="EC" id="5.2.1.8" evidence="10"/>
<evidence type="ECO:0000256" key="10">
    <source>
        <dbReference type="RuleBase" id="RU361210"/>
    </source>
</evidence>
<dbReference type="GO" id="GO:0000159">
    <property type="term" value="C:protein phosphatase type 2A complex"/>
    <property type="evidence" value="ECO:0007669"/>
    <property type="project" value="TreeGrafter"/>
</dbReference>
<dbReference type="EMBL" id="QZBM01000618">
    <property type="protein sequence ID" value="THZ12184.1"/>
    <property type="molecule type" value="Genomic_DNA"/>
</dbReference>
<accession>A0A4S9VFP5</accession>
<evidence type="ECO:0000313" key="14">
    <source>
        <dbReference type="Proteomes" id="UP000308005"/>
    </source>
</evidence>
<gene>
    <name evidence="13" type="ORF">D6C90_02375</name>
    <name evidence="12" type="ORF">D6C91_08688</name>
</gene>
<comment type="subcellular location">
    <subcellularLocation>
        <location evidence="3 10">Cytoplasm</location>
    </subcellularLocation>
    <subcellularLocation>
        <location evidence="2">Nucleus</location>
    </subcellularLocation>
</comment>
<name>A0A4S9VFP5_AURPU</name>
<dbReference type="GO" id="GO:0005634">
    <property type="term" value="C:nucleus"/>
    <property type="evidence" value="ECO:0007669"/>
    <property type="project" value="UniProtKB-SubCell"/>
</dbReference>
<dbReference type="AlphaFoldDB" id="A0A4S9VFP5"/>
<dbReference type="PANTHER" id="PTHR10012">
    <property type="entry name" value="SERINE/THREONINE-PROTEIN PHOSPHATASE 2A REGULATORY SUBUNIT B"/>
    <property type="match status" value="1"/>
</dbReference>
<protein>
    <recommendedName>
        <fullName evidence="10">Serine/threonine-protein phosphatase 2A activator</fullName>
        <ecNumber evidence="10">5.2.1.8</ecNumber>
    </recommendedName>
    <alternativeName>
        <fullName evidence="10">Phosphotyrosyl phosphatase activator</fullName>
    </alternativeName>
</protein>
<dbReference type="PANTHER" id="PTHR10012:SF3">
    <property type="entry name" value="SERINE_THREONINE-PROTEIN PHOSPHATASE 2A ACTIVATOR 1"/>
    <property type="match status" value="1"/>
</dbReference>
<evidence type="ECO:0000256" key="8">
    <source>
        <dbReference type="ARBA" id="ARBA00023242"/>
    </source>
</evidence>
<dbReference type="GO" id="GO:0003755">
    <property type="term" value="F:peptidyl-prolyl cis-trans isomerase activity"/>
    <property type="evidence" value="ECO:0007669"/>
    <property type="project" value="UniProtKB-KW"/>
</dbReference>
<evidence type="ECO:0000256" key="2">
    <source>
        <dbReference type="ARBA" id="ARBA00004123"/>
    </source>
</evidence>
<evidence type="ECO:0000256" key="1">
    <source>
        <dbReference type="ARBA" id="ARBA00000971"/>
    </source>
</evidence>
<keyword evidence="8" id="KW-0539">Nucleus</keyword>